<dbReference type="Proteomes" id="UP000199337">
    <property type="component" value="Unassembled WGS sequence"/>
</dbReference>
<evidence type="ECO:0000256" key="1">
    <source>
        <dbReference type="SAM" id="Phobius"/>
    </source>
</evidence>
<keyword evidence="4" id="KW-1185">Reference proteome</keyword>
<accession>A0A1I2XKA1</accession>
<feature type="transmembrane region" description="Helical" evidence="1">
    <location>
        <begin position="28"/>
        <end position="46"/>
    </location>
</feature>
<evidence type="ECO:0000313" key="4">
    <source>
        <dbReference type="Proteomes" id="UP000199337"/>
    </source>
</evidence>
<dbReference type="EMBL" id="FOOX01000017">
    <property type="protein sequence ID" value="SFH12521.1"/>
    <property type="molecule type" value="Genomic_DNA"/>
</dbReference>
<dbReference type="PANTHER" id="PTHR36442">
    <property type="entry name" value="CYCLIC-DI-AMP PHOSPHODIESTERASE PGPH"/>
    <property type="match status" value="1"/>
</dbReference>
<dbReference type="SUPFAM" id="SSF109604">
    <property type="entry name" value="HD-domain/PDEase-like"/>
    <property type="match status" value="1"/>
</dbReference>
<reference evidence="4" key="1">
    <citation type="submission" date="2016-10" db="EMBL/GenBank/DDBJ databases">
        <authorList>
            <person name="Varghese N."/>
            <person name="Submissions S."/>
        </authorList>
    </citation>
    <scope>NUCLEOTIDE SEQUENCE [LARGE SCALE GENOMIC DNA]</scope>
    <source>
        <strain evidence="4">DSM 17038</strain>
    </source>
</reference>
<dbReference type="Pfam" id="PF07698">
    <property type="entry name" value="7TM-7TMR_HD"/>
    <property type="match status" value="1"/>
</dbReference>
<dbReference type="Pfam" id="PF01966">
    <property type="entry name" value="HD"/>
    <property type="match status" value="1"/>
</dbReference>
<dbReference type="OrthoDB" id="9806952at2"/>
<dbReference type="AlphaFoldDB" id="A0A1I2XKA1"/>
<feature type="transmembrane region" description="Helical" evidence="1">
    <location>
        <begin position="382"/>
        <end position="398"/>
    </location>
</feature>
<proteinExistence type="predicted"/>
<feature type="transmembrane region" description="Helical" evidence="1">
    <location>
        <begin position="335"/>
        <end position="355"/>
    </location>
</feature>
<dbReference type="InterPro" id="IPR003607">
    <property type="entry name" value="HD/PDEase_dom"/>
</dbReference>
<dbReference type="InterPro" id="IPR011624">
    <property type="entry name" value="Metal-dep_PHydrolase_7TM_extra"/>
</dbReference>
<dbReference type="InterPro" id="IPR011621">
    <property type="entry name" value="Metal-dep_PHydrolase_7TM_intra"/>
</dbReference>
<dbReference type="PANTHER" id="PTHR36442:SF1">
    <property type="entry name" value="CYCLIC-DI-AMP PHOSPHODIESTERASE PGPH"/>
    <property type="match status" value="1"/>
</dbReference>
<dbReference type="CDD" id="cd00077">
    <property type="entry name" value="HDc"/>
    <property type="match status" value="1"/>
</dbReference>
<feature type="transmembrane region" description="Helical" evidence="1">
    <location>
        <begin position="306"/>
        <end position="329"/>
    </location>
</feature>
<keyword evidence="1" id="KW-0812">Transmembrane</keyword>
<dbReference type="NCBIfam" id="TIGR00277">
    <property type="entry name" value="HDIG"/>
    <property type="match status" value="1"/>
</dbReference>
<feature type="transmembrane region" description="Helical" evidence="1">
    <location>
        <begin position="275"/>
        <end position="294"/>
    </location>
</feature>
<protein>
    <recommendedName>
        <fullName evidence="2">HD/PDEase domain-containing protein</fullName>
    </recommendedName>
</protein>
<dbReference type="RefSeq" id="WP_092473593.1">
    <property type="nucleotide sequence ID" value="NZ_FOOX01000017.1"/>
</dbReference>
<dbReference type="InterPro" id="IPR006674">
    <property type="entry name" value="HD_domain"/>
</dbReference>
<dbReference type="STRING" id="341036.SAMN05660649_03967"/>
<feature type="transmembrane region" description="Helical" evidence="1">
    <location>
        <begin position="360"/>
        <end position="376"/>
    </location>
</feature>
<feature type="domain" description="HD/PDEase" evidence="2">
    <location>
        <begin position="490"/>
        <end position="646"/>
    </location>
</feature>
<name>A0A1I2XKA1_9FIRM</name>
<evidence type="ECO:0000313" key="3">
    <source>
        <dbReference type="EMBL" id="SFH12521.1"/>
    </source>
</evidence>
<keyword evidence="1" id="KW-0472">Membrane</keyword>
<dbReference type="InterPro" id="IPR052722">
    <property type="entry name" value="PgpH_phosphodiesterase"/>
</dbReference>
<feature type="transmembrane region" description="Helical" evidence="1">
    <location>
        <begin position="410"/>
        <end position="434"/>
    </location>
</feature>
<dbReference type="Pfam" id="PF07697">
    <property type="entry name" value="7TMR-HDED"/>
    <property type="match status" value="1"/>
</dbReference>
<keyword evidence="1" id="KW-1133">Transmembrane helix</keyword>
<dbReference type="InterPro" id="IPR006675">
    <property type="entry name" value="HDIG_dom"/>
</dbReference>
<dbReference type="Gene3D" id="1.10.3210.10">
    <property type="entry name" value="Hypothetical protein af1432"/>
    <property type="match status" value="1"/>
</dbReference>
<dbReference type="SMART" id="SM00471">
    <property type="entry name" value="HDc"/>
    <property type="match status" value="1"/>
</dbReference>
<evidence type="ECO:0000259" key="2">
    <source>
        <dbReference type="SMART" id="SM00471"/>
    </source>
</evidence>
<gene>
    <name evidence="3" type="ORF">SAMN05660649_03967</name>
</gene>
<sequence>MLPLAKVRAKIAQVFFNLAGRRKVRRGLAAFVFFVALTLLISVEFMPQRINLMVGQVSPTNVFAPRSVTYEDKNKTTEARNIAAAQVEKQYIIDPQVSIDVQKNISNLIADIDKIQTDESLDEDQKISKLKETIPFSISNSTLKILARPNSDILRKLETGITGLVSQAMDEGVTQENTTEVEDKLVGQIPNLQLETPYNSVGSDMIKNYLRPNKFDDPDETRRLQQAAREAVPPVMVSIKEGEKIIGEGEIVTEEHITKLEALGLSRPVLPVSSILGSALLVALLMVVVLFYLYQQNREIYKSAGHLYLLGLIVFITLGVSKAIIAINLSQWPGFAALFGYLAPIAAAGMLIAILLDSRLAVLVVAVISFLLALMTGGQIRFAVVALIGGITGVYGVSKLSQRSDMARAGFYTGAANILAIFSMGLISGTPLGLTISSSLILGSLNGILSSVLTNGAVPYLESSFGITSSVRLLELSNPGNPLLRRLQIEAPGTYHHSLLVGNLAESAADAVGGDSLLVRVAAYYHDIGKMKRPYFFIENQMGDNPHDKIAPTLSTLILTSHVKDGVELARENKLPQGITDVIEQHHGNSLCSFFYHKAVENNKNESVTEDEFRYEGPKPQTKEAAIVMLADAVEAAVRSLQNGTPERIEGVVRKIIKDKLMDGQLDESDLTLKDLDAIAATFIRMLSGIFHNRIEYPDMTKEMERRKKKRATGR</sequence>
<organism evidence="3 4">
    <name type="scientific">Desulfotruncus arcticus DSM 17038</name>
    <dbReference type="NCBI Taxonomy" id="1121424"/>
    <lineage>
        <taxon>Bacteria</taxon>
        <taxon>Bacillati</taxon>
        <taxon>Bacillota</taxon>
        <taxon>Clostridia</taxon>
        <taxon>Eubacteriales</taxon>
        <taxon>Desulfallaceae</taxon>
        <taxon>Desulfotruncus</taxon>
    </lineage>
</organism>